<dbReference type="EMBL" id="CP031376">
    <property type="protein sequence ID" value="AXK51555.1"/>
    <property type="molecule type" value="Genomic_DNA"/>
</dbReference>
<sequence length="627" mass="72200">MKKLSLSLLFVISITTSPVLTLSCSKEVRHVFEEEVDMLNMGDIEINIREPRPNDLETDYINEIISIFENWSEDLVYKTHYEIITTNKEPEFMVGDQVYIKPVKDNNKIYGKIINKSTNLISLSELDEELNLIKPLPGEDKNTFDKLLIEFLETKIKGIKLETDYEVIYKMKNDLAFSKGDSITVTSFPKSRIIRGASVVQINIFDINTINYEKAIPRINEKPSDVETRLEKVIQTNVFDAKKDEDYIIEFPSNSNLLKEGDKVRIVAKKDSRILTGENVEFIVETYNIKDLKETIEQLDFNFKTNQELFLNQIESAILSEVPQSQRGLDYTLISNTDFQYFMPTDIVELQIIPGNHYLIGEKLTFEVPKLDLQVIEDDIANIEVQLGVTTIQEFQEEVNSTLDLLSSDIDIKDQVEIRTDNLETTFNGNSSVEIVPTNNSFFFSSESKSIVKKMEYIKLDEVKDFLAPAINIYAGATFSGMANLIKEILWTDSRFSVLKEDIDFELTTTSGNQFLHYTDSICLSVIQNSNLLKGDKIIFDVNELEIKGIEDELNQVDINSQNSHLENQVLINNCLQEMVPFMREYIDYKIFIYEKNKAVQNFQNYSVIFFGGKWIQNQTSIDLLIK</sequence>
<dbReference type="OrthoDB" id="390601at2"/>
<organism evidence="1 2">
    <name type="scientific">Spiroplasma alleghenense</name>
    <dbReference type="NCBI Taxonomy" id="216931"/>
    <lineage>
        <taxon>Bacteria</taxon>
        <taxon>Bacillati</taxon>
        <taxon>Mycoplasmatota</taxon>
        <taxon>Mollicutes</taxon>
        <taxon>Entomoplasmatales</taxon>
        <taxon>Spiroplasmataceae</taxon>
        <taxon>Spiroplasma</taxon>
    </lineage>
</organism>
<dbReference type="Pfam" id="PF05215">
    <property type="entry name" value="Spiralin"/>
    <property type="match status" value="2"/>
</dbReference>
<proteinExistence type="predicted"/>
<evidence type="ECO:0000313" key="1">
    <source>
        <dbReference type="EMBL" id="AXK51555.1"/>
    </source>
</evidence>
<accession>A0A345Z4M6</accession>
<dbReference type="PROSITE" id="PS51257">
    <property type="entry name" value="PROKAR_LIPOPROTEIN"/>
    <property type="match status" value="1"/>
</dbReference>
<dbReference type="InterPro" id="IPR007880">
    <property type="entry name" value="Spiralin"/>
</dbReference>
<dbReference type="KEGG" id="salx:SALLE_v1c08850"/>
<dbReference type="AlphaFoldDB" id="A0A345Z4M6"/>
<protein>
    <submittedName>
        <fullName evidence="1">Uncharacterized protein</fullName>
    </submittedName>
</protein>
<name>A0A345Z4M6_9MOLU</name>
<evidence type="ECO:0000313" key="2">
    <source>
        <dbReference type="Proteomes" id="UP000254792"/>
    </source>
</evidence>
<gene>
    <name evidence="1" type="ORF">SALLE_v1c08850</name>
</gene>
<dbReference type="GO" id="GO:0016020">
    <property type="term" value="C:membrane"/>
    <property type="evidence" value="ECO:0007669"/>
    <property type="project" value="InterPro"/>
</dbReference>
<dbReference type="Proteomes" id="UP000254792">
    <property type="component" value="Chromosome"/>
</dbReference>
<reference evidence="1 2" key="1">
    <citation type="submission" date="2018-07" db="EMBL/GenBank/DDBJ databases">
        <title>Complete genome sequence of Spiroplasma alleghenense PLHS-1 (ATCC 51752).</title>
        <authorList>
            <person name="Chou L."/>
            <person name="Lee T.-Y."/>
            <person name="Tsai Y.-M."/>
            <person name="Kuo C.-H."/>
        </authorList>
    </citation>
    <scope>NUCLEOTIDE SEQUENCE [LARGE SCALE GENOMIC DNA]</scope>
    <source>
        <strain evidence="1 2">PLHS-1</strain>
    </source>
</reference>
<dbReference type="RefSeq" id="WP_115558450.1">
    <property type="nucleotide sequence ID" value="NZ_CP031376.1"/>
</dbReference>
<keyword evidence="2" id="KW-1185">Reference proteome</keyword>